<reference evidence="2 3" key="1">
    <citation type="submission" date="2019-12" db="EMBL/GenBank/DDBJ databases">
        <title>Genome sequenceing of Clostridium bovifaecis.</title>
        <authorList>
            <person name="Yao Y."/>
        </authorList>
    </citation>
    <scope>NUCLEOTIDE SEQUENCE [LARGE SCALE GENOMIC DNA]</scope>
    <source>
        <strain evidence="2 3">BXX</strain>
    </source>
</reference>
<name>A0A6I6ERN2_9CLOT</name>
<accession>A0A6I6ERN2</accession>
<dbReference type="PROSITE" id="PS50943">
    <property type="entry name" value="HTH_CROC1"/>
    <property type="match status" value="1"/>
</dbReference>
<evidence type="ECO:0000259" key="1">
    <source>
        <dbReference type="PROSITE" id="PS50943"/>
    </source>
</evidence>
<evidence type="ECO:0000313" key="3">
    <source>
        <dbReference type="Proteomes" id="UP000422764"/>
    </source>
</evidence>
<evidence type="ECO:0000313" key="2">
    <source>
        <dbReference type="EMBL" id="QGU96319.1"/>
    </source>
</evidence>
<dbReference type="AlphaFoldDB" id="A0A6I6ERN2"/>
<dbReference type="InterPro" id="IPR010982">
    <property type="entry name" value="Lambda_DNA-bd_dom_sf"/>
</dbReference>
<dbReference type="Proteomes" id="UP000422764">
    <property type="component" value="Chromosome"/>
</dbReference>
<dbReference type="EMBL" id="CP046522">
    <property type="protein sequence ID" value="QGU96319.1"/>
    <property type="molecule type" value="Genomic_DNA"/>
</dbReference>
<dbReference type="CDD" id="cd00093">
    <property type="entry name" value="HTH_XRE"/>
    <property type="match status" value="1"/>
</dbReference>
<dbReference type="SUPFAM" id="SSF47413">
    <property type="entry name" value="lambda repressor-like DNA-binding domains"/>
    <property type="match status" value="1"/>
</dbReference>
<dbReference type="Gene3D" id="1.10.260.40">
    <property type="entry name" value="lambda repressor-like DNA-binding domains"/>
    <property type="match status" value="1"/>
</dbReference>
<feature type="domain" description="HTH cro/C1-type" evidence="1">
    <location>
        <begin position="5"/>
        <end position="59"/>
    </location>
</feature>
<organism evidence="2 3">
    <name type="scientific">Clostridium bovifaecis</name>
    <dbReference type="NCBI Taxonomy" id="2184719"/>
    <lineage>
        <taxon>Bacteria</taxon>
        <taxon>Bacillati</taxon>
        <taxon>Bacillota</taxon>
        <taxon>Clostridia</taxon>
        <taxon>Eubacteriales</taxon>
        <taxon>Clostridiaceae</taxon>
        <taxon>Clostridium</taxon>
    </lineage>
</organism>
<dbReference type="GO" id="GO:0003677">
    <property type="term" value="F:DNA binding"/>
    <property type="evidence" value="ECO:0007669"/>
    <property type="project" value="InterPro"/>
</dbReference>
<dbReference type="InterPro" id="IPR001387">
    <property type="entry name" value="Cro/C1-type_HTH"/>
</dbReference>
<proteinExistence type="predicted"/>
<gene>
    <name evidence="2" type="ORF">GOM49_15535</name>
</gene>
<sequence>MNENLKNIRIENGETEENIAELLNISVSEYIDKEKGVISTTNGEKKTLSEYYGIDINKLR</sequence>
<keyword evidence="3" id="KW-1185">Reference proteome</keyword>
<protein>
    <recommendedName>
        <fullName evidence="1">HTH cro/C1-type domain-containing protein</fullName>
    </recommendedName>
</protein>